<sequence>MYSKMKAATPSQEWWFCSDRKVPIYQGANRATNLAQIVARPKTAGDIAAVPTLSTVMSTLTRTNARFQTVLQIGPQSTIVISTLVSNQTVQGKLLLQAGIQKSAVAISHVPHRAALSMSNWTPTILQRSIANTIVDVK</sequence>
<protein>
    <submittedName>
        <fullName evidence="1">Uncharacterized protein</fullName>
    </submittedName>
</protein>
<dbReference type="Proteomes" id="UP001152024">
    <property type="component" value="Unassembled WGS sequence"/>
</dbReference>
<accession>A0ABQ8RTJ4</accession>
<comment type="caution">
    <text evidence="1">The sequence shown here is derived from an EMBL/GenBank/DDBJ whole genome shotgun (WGS) entry which is preliminary data.</text>
</comment>
<proteinExistence type="predicted"/>
<gene>
    <name evidence="1" type="ORF">NW768_000826</name>
</gene>
<evidence type="ECO:0000313" key="2">
    <source>
        <dbReference type="Proteomes" id="UP001152024"/>
    </source>
</evidence>
<reference evidence="1" key="1">
    <citation type="submission" date="2022-09" db="EMBL/GenBank/DDBJ databases">
        <title>Fusarium specimens isolated from Avocado Roots.</title>
        <authorList>
            <person name="Stajich J."/>
            <person name="Roper C."/>
            <person name="Heimlech-Rivalta G."/>
        </authorList>
    </citation>
    <scope>NUCLEOTIDE SEQUENCE</scope>
    <source>
        <strain evidence="1">CF00095</strain>
    </source>
</reference>
<dbReference type="EMBL" id="JAOQBH010000001">
    <property type="protein sequence ID" value="KAJ4141611.1"/>
    <property type="molecule type" value="Genomic_DNA"/>
</dbReference>
<organism evidence="1 2">
    <name type="scientific">Fusarium equiseti</name>
    <name type="common">Fusarium scirpi</name>
    <dbReference type="NCBI Taxonomy" id="61235"/>
    <lineage>
        <taxon>Eukaryota</taxon>
        <taxon>Fungi</taxon>
        <taxon>Dikarya</taxon>
        <taxon>Ascomycota</taxon>
        <taxon>Pezizomycotina</taxon>
        <taxon>Sordariomycetes</taxon>
        <taxon>Hypocreomycetidae</taxon>
        <taxon>Hypocreales</taxon>
        <taxon>Nectriaceae</taxon>
        <taxon>Fusarium</taxon>
        <taxon>Fusarium incarnatum-equiseti species complex</taxon>
    </lineage>
</organism>
<keyword evidence="2" id="KW-1185">Reference proteome</keyword>
<name>A0ABQ8RTJ4_FUSEQ</name>
<evidence type="ECO:0000313" key="1">
    <source>
        <dbReference type="EMBL" id="KAJ4141611.1"/>
    </source>
</evidence>